<keyword evidence="6" id="KW-0804">Transcription</keyword>
<dbReference type="InterPro" id="IPR033774">
    <property type="entry name" value="YAF2_RYBP"/>
</dbReference>
<feature type="compositionally biased region" description="Polar residues" evidence="9">
    <location>
        <begin position="323"/>
        <end position="342"/>
    </location>
</feature>
<feature type="compositionally biased region" description="Basic and acidic residues" evidence="9">
    <location>
        <begin position="312"/>
        <end position="321"/>
    </location>
</feature>
<dbReference type="GO" id="GO:0003712">
    <property type="term" value="F:transcription coregulator activity"/>
    <property type="evidence" value="ECO:0007669"/>
    <property type="project" value="TreeGrafter"/>
</dbReference>
<dbReference type="InterPro" id="IPR039958">
    <property type="entry name" value="RYBP/YAF2"/>
</dbReference>
<dbReference type="Gene3D" id="4.10.1060.10">
    <property type="entry name" value="Zinc finger, RanBP2-type"/>
    <property type="match status" value="1"/>
</dbReference>
<feature type="compositionally biased region" description="Low complexity" evidence="9">
    <location>
        <begin position="378"/>
        <end position="403"/>
    </location>
</feature>
<evidence type="ECO:0000313" key="12">
    <source>
        <dbReference type="Proteomes" id="UP000269221"/>
    </source>
</evidence>
<evidence type="ECO:0000256" key="2">
    <source>
        <dbReference type="ARBA" id="ARBA00022723"/>
    </source>
</evidence>
<dbReference type="GO" id="GO:0008270">
    <property type="term" value="F:zinc ion binding"/>
    <property type="evidence" value="ECO:0007669"/>
    <property type="project" value="UniProtKB-KW"/>
</dbReference>
<evidence type="ECO:0000256" key="6">
    <source>
        <dbReference type="ARBA" id="ARBA00023163"/>
    </source>
</evidence>
<dbReference type="PROSITE" id="PS01358">
    <property type="entry name" value="ZF_RANBP2_1"/>
    <property type="match status" value="1"/>
</dbReference>
<keyword evidence="2" id="KW-0479">Metal-binding</keyword>
<evidence type="ECO:0000256" key="3">
    <source>
        <dbReference type="ARBA" id="ARBA00022771"/>
    </source>
</evidence>
<keyword evidence="12" id="KW-1185">Reference proteome</keyword>
<dbReference type="GO" id="GO:0003677">
    <property type="term" value="F:DNA binding"/>
    <property type="evidence" value="ECO:0007669"/>
    <property type="project" value="TreeGrafter"/>
</dbReference>
<protein>
    <recommendedName>
        <fullName evidence="10">RanBP2-type domain-containing protein</fullName>
    </recommendedName>
</protein>
<dbReference type="GO" id="GO:0005634">
    <property type="term" value="C:nucleus"/>
    <property type="evidence" value="ECO:0007669"/>
    <property type="project" value="UniProtKB-SubCell"/>
</dbReference>
<evidence type="ECO:0000256" key="1">
    <source>
        <dbReference type="ARBA" id="ARBA00004123"/>
    </source>
</evidence>
<feature type="domain" description="RanBP2-type" evidence="10">
    <location>
        <begin position="19"/>
        <end position="48"/>
    </location>
</feature>
<evidence type="ECO:0000256" key="4">
    <source>
        <dbReference type="ARBA" id="ARBA00022833"/>
    </source>
</evidence>
<gene>
    <name evidence="11" type="ORF">DUI87_24568</name>
</gene>
<evidence type="ECO:0000256" key="5">
    <source>
        <dbReference type="ARBA" id="ARBA00023015"/>
    </source>
</evidence>
<dbReference type="InterPro" id="IPR001876">
    <property type="entry name" value="Znf_RanBP2"/>
</dbReference>
<dbReference type="InterPro" id="IPR036443">
    <property type="entry name" value="Znf_RanBP2_sf"/>
</dbReference>
<dbReference type="PROSITE" id="PS50199">
    <property type="entry name" value="ZF_RANBP2_2"/>
    <property type="match status" value="1"/>
</dbReference>
<dbReference type="SUPFAM" id="SSF90209">
    <property type="entry name" value="Ran binding protein zinc finger-like"/>
    <property type="match status" value="1"/>
</dbReference>
<sequence length="427" mass="47076">MGDKKSPTRPKRQAKPAADEGFWDCSVCTFRNSAEAFKCSICDVRKGTSTRSLKKMHEAQDPHEGGKESRNVLWAGWVDEAGYTWLLCCNLDTPAITPNEFTADLKSGVTCTPAALHYCDAFAPEVWEEWLSCVVLKAWGCQSYAVLHREKQESISVTKHFMFSSSMKQNTQKNPKDWPNFEELQFSMSLIYVLTCIKKMTFLLPGVTIAFNFFRGNLSGKAKMGVIADEGVASVFPAAHTPVFLVAVINFRKPRINSQLVAQQVAQQYATPPPPKKEKKEKVEKQDKEKPDKEKEISPSVTKKNTNKKTKPKSDIVKDPPSEANSIQSGNTTTKTSDSNHTSRPRLKNVDRSTAQQLAVTVGNVTVIITDFKEKTRSSSTSSSTVTSSAGSEQQNQSSSGSESTDKGSSRSSTPKGDMSAVNDESF</sequence>
<dbReference type="EMBL" id="QRBI01000151">
    <property type="protein sequence ID" value="RMB99022.1"/>
    <property type="molecule type" value="Genomic_DNA"/>
</dbReference>
<accession>A0A3M0JDI1</accession>
<organism evidence="11 12">
    <name type="scientific">Hirundo rustica rustica</name>
    <dbReference type="NCBI Taxonomy" id="333673"/>
    <lineage>
        <taxon>Eukaryota</taxon>
        <taxon>Metazoa</taxon>
        <taxon>Chordata</taxon>
        <taxon>Craniata</taxon>
        <taxon>Vertebrata</taxon>
        <taxon>Euteleostomi</taxon>
        <taxon>Archelosauria</taxon>
        <taxon>Archosauria</taxon>
        <taxon>Dinosauria</taxon>
        <taxon>Saurischia</taxon>
        <taxon>Theropoda</taxon>
        <taxon>Coelurosauria</taxon>
        <taxon>Aves</taxon>
        <taxon>Neognathae</taxon>
        <taxon>Neoaves</taxon>
        <taxon>Telluraves</taxon>
        <taxon>Australaves</taxon>
        <taxon>Passeriformes</taxon>
        <taxon>Sylvioidea</taxon>
        <taxon>Hirundinidae</taxon>
        <taxon>Hirundo</taxon>
    </lineage>
</organism>
<comment type="caution">
    <text evidence="11">The sequence shown here is derived from an EMBL/GenBank/DDBJ whole genome shotgun (WGS) entry which is preliminary data.</text>
</comment>
<feature type="region of interest" description="Disordered" evidence="9">
    <location>
        <begin position="371"/>
        <end position="427"/>
    </location>
</feature>
<name>A0A3M0JDI1_HIRRU</name>
<reference evidence="11 12" key="1">
    <citation type="submission" date="2018-07" db="EMBL/GenBank/DDBJ databases">
        <title>A high quality draft genome assembly of the barn swallow (H. rustica rustica).</title>
        <authorList>
            <person name="Formenti G."/>
            <person name="Chiara M."/>
            <person name="Poveda L."/>
            <person name="Francoijs K.-J."/>
            <person name="Bonisoli-Alquati A."/>
            <person name="Canova L."/>
            <person name="Gianfranceschi L."/>
            <person name="Horner D.S."/>
            <person name="Saino N."/>
        </authorList>
    </citation>
    <scope>NUCLEOTIDE SEQUENCE [LARGE SCALE GENOMIC DNA]</scope>
    <source>
        <strain evidence="11">Chelidonia</strain>
        <tissue evidence="11">Blood</tissue>
    </source>
</reference>
<keyword evidence="3 8" id="KW-0863">Zinc-finger</keyword>
<evidence type="ECO:0000256" key="8">
    <source>
        <dbReference type="PROSITE-ProRule" id="PRU00322"/>
    </source>
</evidence>
<feature type="region of interest" description="Disordered" evidence="9">
    <location>
        <begin position="265"/>
        <end position="355"/>
    </location>
</feature>
<keyword evidence="7" id="KW-0539">Nucleus</keyword>
<proteinExistence type="predicted"/>
<evidence type="ECO:0000256" key="9">
    <source>
        <dbReference type="SAM" id="MobiDB-lite"/>
    </source>
</evidence>
<keyword evidence="4" id="KW-0862">Zinc</keyword>
<dbReference type="Pfam" id="PF17219">
    <property type="entry name" value="YAF2_RYBP"/>
    <property type="match status" value="1"/>
</dbReference>
<dbReference type="GO" id="GO:0045893">
    <property type="term" value="P:positive regulation of DNA-templated transcription"/>
    <property type="evidence" value="ECO:0007669"/>
    <property type="project" value="InterPro"/>
</dbReference>
<keyword evidence="5" id="KW-0805">Transcription regulation</keyword>
<dbReference type="PANTHER" id="PTHR12920">
    <property type="entry name" value="RYBP AND YAF2-RELATED"/>
    <property type="match status" value="1"/>
</dbReference>
<dbReference type="OrthoDB" id="10063208at2759"/>
<evidence type="ECO:0000256" key="7">
    <source>
        <dbReference type="ARBA" id="ARBA00023242"/>
    </source>
</evidence>
<evidence type="ECO:0000259" key="10">
    <source>
        <dbReference type="PROSITE" id="PS50199"/>
    </source>
</evidence>
<dbReference type="Proteomes" id="UP000269221">
    <property type="component" value="Unassembled WGS sequence"/>
</dbReference>
<dbReference type="Pfam" id="PF00641">
    <property type="entry name" value="Zn_ribbon_RanBP"/>
    <property type="match status" value="1"/>
</dbReference>
<feature type="compositionally biased region" description="Basic and acidic residues" evidence="9">
    <location>
        <begin position="275"/>
        <end position="297"/>
    </location>
</feature>
<dbReference type="SMART" id="SM00547">
    <property type="entry name" value="ZnF_RBZ"/>
    <property type="match status" value="1"/>
</dbReference>
<dbReference type="PANTHER" id="PTHR12920:SF3">
    <property type="entry name" value="RING1 AND YY1-BINDING PROTEIN"/>
    <property type="match status" value="1"/>
</dbReference>
<dbReference type="STRING" id="333673.A0A3M0JDI1"/>
<comment type="subcellular location">
    <subcellularLocation>
        <location evidence="1">Nucleus</location>
    </subcellularLocation>
</comment>
<dbReference type="AlphaFoldDB" id="A0A3M0JDI1"/>
<evidence type="ECO:0000313" key="11">
    <source>
        <dbReference type="EMBL" id="RMB99022.1"/>
    </source>
</evidence>